<evidence type="ECO:0000256" key="1">
    <source>
        <dbReference type="SAM" id="MobiDB-lite"/>
    </source>
</evidence>
<evidence type="ECO:0000313" key="2">
    <source>
        <dbReference type="EMBL" id="CAD2177635.1"/>
    </source>
</evidence>
<name>A0A6V7VRV2_MELEN</name>
<gene>
    <name evidence="2" type="ORF">MENT_LOCUS29523</name>
</gene>
<accession>A0A6V7VRV2</accession>
<feature type="region of interest" description="Disordered" evidence="1">
    <location>
        <begin position="241"/>
        <end position="273"/>
    </location>
</feature>
<dbReference type="PANTHER" id="PTHR33223:SF6">
    <property type="entry name" value="CCHC-TYPE DOMAIN-CONTAINING PROTEIN"/>
    <property type="match status" value="1"/>
</dbReference>
<protein>
    <submittedName>
        <fullName evidence="2">Uncharacterized protein</fullName>
    </submittedName>
</protein>
<feature type="region of interest" description="Disordered" evidence="1">
    <location>
        <begin position="291"/>
        <end position="324"/>
    </location>
</feature>
<evidence type="ECO:0000313" key="3">
    <source>
        <dbReference type="Proteomes" id="UP000580250"/>
    </source>
</evidence>
<feature type="compositionally biased region" description="Low complexity" evidence="1">
    <location>
        <begin position="260"/>
        <end position="273"/>
    </location>
</feature>
<reference evidence="2 3" key="1">
    <citation type="submission" date="2020-08" db="EMBL/GenBank/DDBJ databases">
        <authorList>
            <person name="Koutsovoulos G."/>
            <person name="Danchin GJ E."/>
        </authorList>
    </citation>
    <scope>NUCLEOTIDE SEQUENCE [LARGE SCALE GENOMIC DNA]</scope>
</reference>
<dbReference type="OrthoDB" id="425619at2759"/>
<dbReference type="AlphaFoldDB" id="A0A6V7VRV2"/>
<dbReference type="PANTHER" id="PTHR33223">
    <property type="entry name" value="CCHC-TYPE DOMAIN-CONTAINING PROTEIN"/>
    <property type="match status" value="1"/>
</dbReference>
<proteinExistence type="predicted"/>
<sequence>MDLLQTKVRNLEDLNLELGSSGLPYPKSFEGSDDFLAYLKSFNRLATGHGWQPPRCCQILPIYLRGAALAVYEGMPEDEKNNWKNLVEGLANRLKRISTREVARLKMIERRQNVGESVEVFAQALRNLVERAYPDSSLDVDLAGLNLDVAISNNVKGELGVMTKRFRDEHCRDRFRAGLLPEIKEKVIFMDQPPTLAEAVAQARRVEELNSTMKDDIWRRTKEIEVKATLAEVSEIRANGNREGTYDRNRQSGQFGNRPNFNNRGWGSRGNSGEWRRGQFNRASAWNQTYRGTDNSRNFRSARGNRWPIGQNRNPNMVPITNTRGANFRGRGNFSRGGYRVSETSFPYICLLTIICLLMPMMNAQFQICNRDYPEASGVIMDFPADHNCTMPLEDVPELAKINIFDHLDCRRSFRSSDAIGGISACALNPILEFIGRKRTRTYIF</sequence>
<comment type="caution">
    <text evidence="2">The sequence shown here is derived from an EMBL/GenBank/DDBJ whole genome shotgun (WGS) entry which is preliminary data.</text>
</comment>
<feature type="compositionally biased region" description="Polar residues" evidence="1">
    <location>
        <begin position="311"/>
        <end position="323"/>
    </location>
</feature>
<dbReference type="EMBL" id="CAJEWN010000301">
    <property type="protein sequence ID" value="CAD2177635.1"/>
    <property type="molecule type" value="Genomic_DNA"/>
</dbReference>
<organism evidence="2 3">
    <name type="scientific">Meloidogyne enterolobii</name>
    <name type="common">Root-knot nematode worm</name>
    <name type="synonym">Meloidogyne mayaguensis</name>
    <dbReference type="NCBI Taxonomy" id="390850"/>
    <lineage>
        <taxon>Eukaryota</taxon>
        <taxon>Metazoa</taxon>
        <taxon>Ecdysozoa</taxon>
        <taxon>Nematoda</taxon>
        <taxon>Chromadorea</taxon>
        <taxon>Rhabditida</taxon>
        <taxon>Tylenchina</taxon>
        <taxon>Tylenchomorpha</taxon>
        <taxon>Tylenchoidea</taxon>
        <taxon>Meloidogynidae</taxon>
        <taxon>Meloidogyninae</taxon>
        <taxon>Meloidogyne</taxon>
    </lineage>
</organism>
<dbReference type="Proteomes" id="UP000580250">
    <property type="component" value="Unassembled WGS sequence"/>
</dbReference>